<feature type="transmembrane region" description="Helical" evidence="1">
    <location>
        <begin position="21"/>
        <end position="46"/>
    </location>
</feature>
<reference evidence="2 3" key="1">
    <citation type="journal article" date="2020" name="ISME J.">
        <title>Comparative genomics reveals insights into cyanobacterial evolution and habitat adaptation.</title>
        <authorList>
            <person name="Chen M.Y."/>
            <person name="Teng W.K."/>
            <person name="Zhao L."/>
            <person name="Hu C.X."/>
            <person name="Zhou Y.K."/>
            <person name="Han B.P."/>
            <person name="Song L.R."/>
            <person name="Shu W.S."/>
        </authorList>
    </citation>
    <scope>NUCLEOTIDE SEQUENCE [LARGE SCALE GENOMIC DNA]</scope>
    <source>
        <strain evidence="2 3">FACHB-838</strain>
    </source>
</reference>
<keyword evidence="3" id="KW-1185">Reference proteome</keyword>
<dbReference type="Proteomes" id="UP000623440">
    <property type="component" value="Unassembled WGS sequence"/>
</dbReference>
<accession>A0ABR8DLZ0</accession>
<gene>
    <name evidence="2" type="ORF">H6G97_12190</name>
</gene>
<keyword evidence="1" id="KW-0472">Membrane</keyword>
<feature type="transmembrane region" description="Helical" evidence="1">
    <location>
        <begin position="163"/>
        <end position="185"/>
    </location>
</feature>
<keyword evidence="1" id="KW-0812">Transmembrane</keyword>
<evidence type="ECO:0000313" key="2">
    <source>
        <dbReference type="EMBL" id="MBD2530288.1"/>
    </source>
</evidence>
<organism evidence="2 3">
    <name type="scientific">Nostoc flagelliforme FACHB-838</name>
    <dbReference type="NCBI Taxonomy" id="2692904"/>
    <lineage>
        <taxon>Bacteria</taxon>
        <taxon>Bacillati</taxon>
        <taxon>Cyanobacteriota</taxon>
        <taxon>Cyanophyceae</taxon>
        <taxon>Nostocales</taxon>
        <taxon>Nostocaceae</taxon>
        <taxon>Nostoc</taxon>
    </lineage>
</organism>
<proteinExistence type="predicted"/>
<feature type="transmembrane region" description="Helical" evidence="1">
    <location>
        <begin position="253"/>
        <end position="270"/>
    </location>
</feature>
<comment type="caution">
    <text evidence="2">The sequence shown here is derived from an EMBL/GenBank/DDBJ whole genome shotgun (WGS) entry which is preliminary data.</text>
</comment>
<sequence length="384" mass="44017">MKQPSLQEVSKQKLQKLYWPLWFPYPSSWLKALILNLFLSVIIFVLNNPGKVGYRIVYFVKSPELLVTFTIFLLLSPIPIISFTHHFLHLLISRFISEIQAPEIGRTQGFFPGIMSWWEGLYAWLVIAFSTLIAVLFSTILLPLFNFSYARLIEYYAQIQNNIIVIFSLFQISSMALIYQIQYLVRCRILSIYSGTKRTDASKPNTDLNTDQELNKLRGEMGLHKMKSNIPLNIQETPIINTRHKYHNLNKKWLLIFLIFAIAILIYFSSKSGEILTFNSKIPTQIPSKSILATPSAVISEPPTVLLETDTFREAVSKAMNAANLTQSAKSPDEWKIVVAQWEAAIALMKSVPSSSPNYLVAQQKIKEYQKNFDYAEKNSFVSK</sequence>
<feature type="transmembrane region" description="Helical" evidence="1">
    <location>
        <begin position="121"/>
        <end position="143"/>
    </location>
</feature>
<evidence type="ECO:0000313" key="3">
    <source>
        <dbReference type="Proteomes" id="UP000623440"/>
    </source>
</evidence>
<name>A0ABR8DLZ0_9NOSO</name>
<feature type="transmembrane region" description="Helical" evidence="1">
    <location>
        <begin position="66"/>
        <end position="88"/>
    </location>
</feature>
<evidence type="ECO:0000256" key="1">
    <source>
        <dbReference type="SAM" id="Phobius"/>
    </source>
</evidence>
<protein>
    <submittedName>
        <fullName evidence="2">Uncharacterized protein</fullName>
    </submittedName>
</protein>
<keyword evidence="1" id="KW-1133">Transmembrane helix</keyword>
<dbReference type="RefSeq" id="WP_190940843.1">
    <property type="nucleotide sequence ID" value="NZ_JACJSI010000018.1"/>
</dbReference>
<dbReference type="EMBL" id="JACJSI010000018">
    <property type="protein sequence ID" value="MBD2530288.1"/>
    <property type="molecule type" value="Genomic_DNA"/>
</dbReference>